<proteinExistence type="predicted"/>
<evidence type="ECO:0000256" key="1">
    <source>
        <dbReference type="SAM" id="Phobius"/>
    </source>
</evidence>
<keyword evidence="1" id="KW-0472">Membrane</keyword>
<sequence>MTKILKYTEYLYLAVAIASIYKIVTLWSAAPQETYIFIFFAVVSIAMFFFRRKYRKKFEARKDHN</sequence>
<keyword evidence="1" id="KW-1133">Transmembrane helix</keyword>
<keyword evidence="3" id="KW-1185">Reference proteome</keyword>
<comment type="caution">
    <text evidence="2">The sequence shown here is derived from an EMBL/GenBank/DDBJ whole genome shotgun (WGS) entry which is preliminary data.</text>
</comment>
<evidence type="ECO:0000313" key="3">
    <source>
        <dbReference type="Proteomes" id="UP000191680"/>
    </source>
</evidence>
<accession>A0A1V6LRC2</accession>
<dbReference type="EMBL" id="MTBC01000006">
    <property type="protein sequence ID" value="OQD42506.1"/>
    <property type="molecule type" value="Genomic_DNA"/>
</dbReference>
<feature type="transmembrane region" description="Helical" evidence="1">
    <location>
        <begin position="12"/>
        <end position="29"/>
    </location>
</feature>
<name>A0A1V6LRC2_9FLAO</name>
<dbReference type="RefSeq" id="WP_010518234.1">
    <property type="nucleotide sequence ID" value="NZ_AFOE01000018.1"/>
</dbReference>
<organism evidence="2 3">
    <name type="scientific">Croceivirga radicis</name>
    <dbReference type="NCBI Taxonomy" id="1929488"/>
    <lineage>
        <taxon>Bacteria</taxon>
        <taxon>Pseudomonadati</taxon>
        <taxon>Bacteroidota</taxon>
        <taxon>Flavobacteriia</taxon>
        <taxon>Flavobacteriales</taxon>
        <taxon>Flavobacteriaceae</taxon>
        <taxon>Croceivirga</taxon>
    </lineage>
</organism>
<keyword evidence="1" id="KW-0812">Transmembrane</keyword>
<dbReference type="Proteomes" id="UP000191680">
    <property type="component" value="Unassembled WGS sequence"/>
</dbReference>
<gene>
    <name evidence="2" type="ORF">BUL40_10310</name>
</gene>
<dbReference type="AlphaFoldDB" id="A0A1V6LRC2"/>
<dbReference type="OrthoDB" id="1151040at2"/>
<protein>
    <submittedName>
        <fullName evidence="2">Uncharacterized protein</fullName>
    </submittedName>
</protein>
<evidence type="ECO:0000313" key="2">
    <source>
        <dbReference type="EMBL" id="OQD42506.1"/>
    </source>
</evidence>
<feature type="transmembrane region" description="Helical" evidence="1">
    <location>
        <begin position="35"/>
        <end position="51"/>
    </location>
</feature>
<reference evidence="2 3" key="1">
    <citation type="submission" date="2016-12" db="EMBL/GenBank/DDBJ databases">
        <authorList>
            <person name="Song W.-J."/>
            <person name="Kurnit D.M."/>
        </authorList>
    </citation>
    <scope>NUCLEOTIDE SEQUENCE [LARGE SCALE GENOMIC DNA]</scope>
    <source>
        <strain evidence="2 3">HSG9</strain>
    </source>
</reference>